<evidence type="ECO:0000313" key="4">
    <source>
        <dbReference type="Proteomes" id="UP001448207"/>
    </source>
</evidence>
<comment type="caution">
    <text evidence="3">The sequence shown here is derived from an EMBL/GenBank/DDBJ whole genome shotgun (WGS) entry which is preliminary data.</text>
</comment>
<dbReference type="InterPro" id="IPR036291">
    <property type="entry name" value="NAD(P)-bd_dom_sf"/>
</dbReference>
<evidence type="ECO:0000256" key="1">
    <source>
        <dbReference type="ARBA" id="ARBA00006484"/>
    </source>
</evidence>
<dbReference type="PRINTS" id="PR00081">
    <property type="entry name" value="GDHRDH"/>
</dbReference>
<evidence type="ECO:0000256" key="2">
    <source>
        <dbReference type="ARBA" id="ARBA00022857"/>
    </source>
</evidence>
<accession>A0ABR3B0D4</accession>
<dbReference type="InterPro" id="IPR020904">
    <property type="entry name" value="Sc_DH/Rdtase_CS"/>
</dbReference>
<dbReference type="InterPro" id="IPR002347">
    <property type="entry name" value="SDR_fam"/>
</dbReference>
<dbReference type="SUPFAM" id="SSF51735">
    <property type="entry name" value="NAD(P)-binding Rossmann-fold domains"/>
    <property type="match status" value="1"/>
</dbReference>
<proteinExistence type="inferred from homology"/>
<evidence type="ECO:0000313" key="3">
    <source>
        <dbReference type="EMBL" id="KAL0087224.1"/>
    </source>
</evidence>
<evidence type="ECO:0008006" key="5">
    <source>
        <dbReference type="Google" id="ProtNLM"/>
    </source>
</evidence>
<protein>
    <recommendedName>
        <fullName evidence="5">NAD(P)-binding protein</fullName>
    </recommendedName>
</protein>
<dbReference type="EMBL" id="JBCLYO010000007">
    <property type="protein sequence ID" value="KAL0087224.1"/>
    <property type="molecule type" value="Genomic_DNA"/>
</dbReference>
<dbReference type="Pfam" id="PF13561">
    <property type="entry name" value="adh_short_C2"/>
    <property type="match status" value="1"/>
</dbReference>
<dbReference type="PRINTS" id="PR00080">
    <property type="entry name" value="SDRFAMILY"/>
</dbReference>
<comment type="similarity">
    <text evidence="1">Belongs to the short-chain dehydrogenases/reductases (SDR) family.</text>
</comment>
<sequence length="291" mass="30188">MSAVDRLAQVTAHLAHVTPSMTNKVCIITGAGSIYGIGRATAISIAKREPKAIYVTDLTLENLEDLSKEIHEKYPGVQCIARAVDAASSSAVEGIVNEALTTFGRLDVFVANAGKATMSRISQETAESFTDMMRINSLSVFLAIKFAGEAMKAVGKGGKERSGGSIVATSSVAGIRSGAGSPEYSASKAAVASLCQTGSCQYAGFDIRVNAICPGLIETNMTKLVFDNARSRGTTHKIGQLNPLGRSGVSSEVGNVIAFLASDEASYVNGQVFAVDGGLSASHPVAPGKFF</sequence>
<gene>
    <name evidence="3" type="ORF">J3Q64DRAFT_1735950</name>
</gene>
<dbReference type="Gene3D" id="3.40.50.720">
    <property type="entry name" value="NAD(P)-binding Rossmann-like Domain"/>
    <property type="match status" value="1"/>
</dbReference>
<dbReference type="CDD" id="cd05233">
    <property type="entry name" value="SDR_c"/>
    <property type="match status" value="1"/>
</dbReference>
<name>A0ABR3B0D4_PHYBL</name>
<reference evidence="3 4" key="1">
    <citation type="submission" date="2024-04" db="EMBL/GenBank/DDBJ databases">
        <title>Symmetric and asymmetric DNA N6-adenine methylation regulates different biological responses in Mucorales.</title>
        <authorList>
            <consortium name="Lawrence Berkeley National Laboratory"/>
            <person name="Lax C."/>
            <person name="Mondo S.J."/>
            <person name="Osorio-Concepcion M."/>
            <person name="Muszewska A."/>
            <person name="Corrochano-Luque M."/>
            <person name="Gutierrez G."/>
            <person name="Riley R."/>
            <person name="Lipzen A."/>
            <person name="Guo J."/>
            <person name="Hundley H."/>
            <person name="Amirebrahimi M."/>
            <person name="Ng V."/>
            <person name="Lorenzo-Gutierrez D."/>
            <person name="Binder U."/>
            <person name="Yang J."/>
            <person name="Song Y."/>
            <person name="Canovas D."/>
            <person name="Navarro E."/>
            <person name="Freitag M."/>
            <person name="Gabaldon T."/>
            <person name="Grigoriev I.V."/>
            <person name="Corrochano L.M."/>
            <person name="Nicolas F.E."/>
            <person name="Garre V."/>
        </authorList>
    </citation>
    <scope>NUCLEOTIDE SEQUENCE [LARGE SCALE GENOMIC DNA]</scope>
    <source>
        <strain evidence="3 4">L51</strain>
    </source>
</reference>
<dbReference type="Proteomes" id="UP001448207">
    <property type="component" value="Unassembled WGS sequence"/>
</dbReference>
<keyword evidence="4" id="KW-1185">Reference proteome</keyword>
<dbReference type="PANTHER" id="PTHR42760">
    <property type="entry name" value="SHORT-CHAIN DEHYDROGENASES/REDUCTASES FAMILY MEMBER"/>
    <property type="match status" value="1"/>
</dbReference>
<organism evidence="3 4">
    <name type="scientific">Phycomyces blakesleeanus</name>
    <dbReference type="NCBI Taxonomy" id="4837"/>
    <lineage>
        <taxon>Eukaryota</taxon>
        <taxon>Fungi</taxon>
        <taxon>Fungi incertae sedis</taxon>
        <taxon>Mucoromycota</taxon>
        <taxon>Mucoromycotina</taxon>
        <taxon>Mucoromycetes</taxon>
        <taxon>Mucorales</taxon>
        <taxon>Phycomycetaceae</taxon>
        <taxon>Phycomyces</taxon>
    </lineage>
</organism>
<keyword evidence="2" id="KW-0521">NADP</keyword>
<dbReference type="PROSITE" id="PS00061">
    <property type="entry name" value="ADH_SHORT"/>
    <property type="match status" value="1"/>
</dbReference>